<evidence type="ECO:0000256" key="1">
    <source>
        <dbReference type="SAM" id="MobiDB-lite"/>
    </source>
</evidence>
<name>A0A1H8BFB9_9PROT</name>
<protein>
    <submittedName>
        <fullName evidence="2">Uncharacterized protein</fullName>
    </submittedName>
</protein>
<accession>A0A1H8BFB9</accession>
<reference evidence="2 3" key="1">
    <citation type="submission" date="2016-10" db="EMBL/GenBank/DDBJ databases">
        <authorList>
            <person name="de Groot N.N."/>
        </authorList>
    </citation>
    <scope>NUCLEOTIDE SEQUENCE [LARGE SCALE GENOMIC DNA]</scope>
    <source>
        <strain evidence="2 3">Nl18</strain>
    </source>
</reference>
<dbReference type="AlphaFoldDB" id="A0A1H8BFB9"/>
<dbReference type="RefSeq" id="WP_074743753.1">
    <property type="nucleotide sequence ID" value="NZ_FOCT01000001.1"/>
</dbReference>
<sequence length="239" mass="26826">MAGKNTAGNIPHPSREGRQVKDISIEAEDWSRLEGLLERSITAEEKVSIADALSLFASMREDYESDHVAAQDVKATLRKISMLPDEEIHLAISNCDSWTEEKLIRALWRMGEKKKFLPVDHAPAKWKAAAMLASAEFPNDRGGSRVKWYREPFARYAISLWKEMGGKNNAIWEFEGKFESKVAPLVAFTTCLLALIEADAVTGPPGIRPLQKCLGRLLPNDAATRGCGNRIWNALFNWW</sequence>
<proteinExistence type="predicted"/>
<evidence type="ECO:0000313" key="3">
    <source>
        <dbReference type="Proteomes" id="UP000183898"/>
    </source>
</evidence>
<evidence type="ECO:0000313" key="2">
    <source>
        <dbReference type="EMBL" id="SEM81555.1"/>
    </source>
</evidence>
<feature type="region of interest" description="Disordered" evidence="1">
    <location>
        <begin position="1"/>
        <end position="20"/>
    </location>
</feature>
<dbReference type="EMBL" id="FOCT01000001">
    <property type="protein sequence ID" value="SEM81555.1"/>
    <property type="molecule type" value="Genomic_DNA"/>
</dbReference>
<gene>
    <name evidence="2" type="ORF">SAMN05216404_101231</name>
</gene>
<organism evidence="2 3">
    <name type="scientific">Nitrosospira multiformis</name>
    <dbReference type="NCBI Taxonomy" id="1231"/>
    <lineage>
        <taxon>Bacteria</taxon>
        <taxon>Pseudomonadati</taxon>
        <taxon>Pseudomonadota</taxon>
        <taxon>Betaproteobacteria</taxon>
        <taxon>Nitrosomonadales</taxon>
        <taxon>Nitrosomonadaceae</taxon>
        <taxon>Nitrosospira</taxon>
    </lineage>
</organism>
<dbReference type="Proteomes" id="UP000183898">
    <property type="component" value="Unassembled WGS sequence"/>
</dbReference>